<comment type="caution">
    <text evidence="1">The sequence shown here is derived from an EMBL/GenBank/DDBJ whole genome shotgun (WGS) entry which is preliminary data.</text>
</comment>
<dbReference type="EMBL" id="LAZR01020294">
    <property type="protein sequence ID" value="KKL89410.1"/>
    <property type="molecule type" value="Genomic_DNA"/>
</dbReference>
<proteinExistence type="predicted"/>
<sequence>MQITVKTSKCLKKGTNDYGPWALFKIVATDEKVYTTLSEGAEVLAPGAIFEPVDVILGEIKAGVQEYKFKKFTLVTAGSEPPPPGPNGSGSYPEMSKEEWAEKQRIERSSFETQTAYKGILDLAGTEQFQSLRRSGDELKIRLDTTLDEALDWAVAHFRDTGIKVTIADLPLALQVKNQQPAGGFKNVGEFLTAMKDKGLSRQGVIDELLRLKMITGEADLPKLDLEVAWEALGDAIIPDNIPF</sequence>
<accession>A0A0F9I6I6</accession>
<protein>
    <submittedName>
        <fullName evidence="1">Uncharacterized protein</fullName>
    </submittedName>
</protein>
<organism evidence="1">
    <name type="scientific">marine sediment metagenome</name>
    <dbReference type="NCBI Taxonomy" id="412755"/>
    <lineage>
        <taxon>unclassified sequences</taxon>
        <taxon>metagenomes</taxon>
        <taxon>ecological metagenomes</taxon>
    </lineage>
</organism>
<dbReference type="AlphaFoldDB" id="A0A0F9I6I6"/>
<evidence type="ECO:0000313" key="1">
    <source>
        <dbReference type="EMBL" id="KKL89410.1"/>
    </source>
</evidence>
<reference evidence="1" key="1">
    <citation type="journal article" date="2015" name="Nature">
        <title>Complex archaea that bridge the gap between prokaryotes and eukaryotes.</title>
        <authorList>
            <person name="Spang A."/>
            <person name="Saw J.H."/>
            <person name="Jorgensen S.L."/>
            <person name="Zaremba-Niedzwiedzka K."/>
            <person name="Martijn J."/>
            <person name="Lind A.E."/>
            <person name="van Eijk R."/>
            <person name="Schleper C."/>
            <person name="Guy L."/>
            <person name="Ettema T.J."/>
        </authorList>
    </citation>
    <scope>NUCLEOTIDE SEQUENCE</scope>
</reference>
<name>A0A0F9I6I6_9ZZZZ</name>
<gene>
    <name evidence="1" type="ORF">LCGC14_1914970</name>
</gene>